<gene>
    <name evidence="2" type="ORF">Pan153_30080</name>
</gene>
<dbReference type="InterPro" id="IPR045584">
    <property type="entry name" value="Pilin-like"/>
</dbReference>
<dbReference type="InterPro" id="IPR011453">
    <property type="entry name" value="DUF1559"/>
</dbReference>
<evidence type="ECO:0000259" key="1">
    <source>
        <dbReference type="Pfam" id="PF07596"/>
    </source>
</evidence>
<reference evidence="2 3" key="1">
    <citation type="submission" date="2019-02" db="EMBL/GenBank/DDBJ databases">
        <title>Deep-cultivation of Planctomycetes and their phenomic and genomic characterization uncovers novel biology.</title>
        <authorList>
            <person name="Wiegand S."/>
            <person name="Jogler M."/>
            <person name="Boedeker C."/>
            <person name="Pinto D."/>
            <person name="Vollmers J."/>
            <person name="Rivas-Marin E."/>
            <person name="Kohn T."/>
            <person name="Peeters S.H."/>
            <person name="Heuer A."/>
            <person name="Rast P."/>
            <person name="Oberbeckmann S."/>
            <person name="Bunk B."/>
            <person name="Jeske O."/>
            <person name="Meyerdierks A."/>
            <person name="Storesund J.E."/>
            <person name="Kallscheuer N."/>
            <person name="Luecker S."/>
            <person name="Lage O.M."/>
            <person name="Pohl T."/>
            <person name="Merkel B.J."/>
            <person name="Hornburger P."/>
            <person name="Mueller R.-W."/>
            <person name="Bruemmer F."/>
            <person name="Labrenz M."/>
            <person name="Spormann A.M."/>
            <person name="Op den Camp H."/>
            <person name="Overmann J."/>
            <person name="Amann R."/>
            <person name="Jetten M.S.M."/>
            <person name="Mascher T."/>
            <person name="Medema M.H."/>
            <person name="Devos D.P."/>
            <person name="Kaster A.-K."/>
            <person name="Ovreas L."/>
            <person name="Rohde M."/>
            <person name="Galperin M.Y."/>
            <person name="Jogler C."/>
        </authorList>
    </citation>
    <scope>NUCLEOTIDE SEQUENCE [LARGE SCALE GENOMIC DNA]</scope>
    <source>
        <strain evidence="2 3">Pan153</strain>
    </source>
</reference>
<dbReference type="AlphaFoldDB" id="A0A518FPS1"/>
<evidence type="ECO:0000313" key="3">
    <source>
        <dbReference type="Proteomes" id="UP000320839"/>
    </source>
</evidence>
<dbReference type="PANTHER" id="PTHR30093:SF2">
    <property type="entry name" value="TYPE II SECRETION SYSTEM PROTEIN H"/>
    <property type="match status" value="1"/>
</dbReference>
<dbReference type="PANTHER" id="PTHR30093">
    <property type="entry name" value="GENERAL SECRETION PATHWAY PROTEIN G"/>
    <property type="match status" value="1"/>
</dbReference>
<dbReference type="OrthoDB" id="258182at2"/>
<dbReference type="SUPFAM" id="SSF54523">
    <property type="entry name" value="Pili subunits"/>
    <property type="match status" value="1"/>
</dbReference>
<organism evidence="2 3">
    <name type="scientific">Gimesia panareensis</name>
    <dbReference type="NCBI Taxonomy" id="2527978"/>
    <lineage>
        <taxon>Bacteria</taxon>
        <taxon>Pseudomonadati</taxon>
        <taxon>Planctomycetota</taxon>
        <taxon>Planctomycetia</taxon>
        <taxon>Planctomycetales</taxon>
        <taxon>Planctomycetaceae</taxon>
        <taxon>Gimesia</taxon>
    </lineage>
</organism>
<dbReference type="Gene3D" id="3.30.700.10">
    <property type="entry name" value="Glycoprotein, Type 4 Pilin"/>
    <property type="match status" value="1"/>
</dbReference>
<name>A0A518FPS1_9PLAN</name>
<dbReference type="EMBL" id="CP036317">
    <property type="protein sequence ID" value="QDV18351.1"/>
    <property type="molecule type" value="Genomic_DNA"/>
</dbReference>
<proteinExistence type="predicted"/>
<protein>
    <recommendedName>
        <fullName evidence="1">DUF1559 domain-containing protein</fullName>
    </recommendedName>
</protein>
<evidence type="ECO:0000313" key="2">
    <source>
        <dbReference type="EMBL" id="QDV18351.1"/>
    </source>
</evidence>
<dbReference type="Proteomes" id="UP000320839">
    <property type="component" value="Chromosome"/>
</dbReference>
<sequence>MILMSRAEFGVVIGVILLLIALVLPAVQQAREAARQSTSKNNLRQIGLACANYHDAHKCLPPGGVIREDDVALHGWITMLNPFCDPSPYTNDMLSFQVPWDQEQNRVVLEQPRPMVKIPGIDSQFTSQAYSLTHYLGNPHLFYRNSNVTFKQMENGTANTWLAGKVAGNYQPWGYPFNWRPLGTKLCAGLDSYGHLPWRGGHLLFADGSVSFFSEQTSDVILEKFAAAPPVPTAEQRAVPDRQFVTEGIFWKKVPLQSNPQAKHIYYARVLRGKTAAPLKLEVFSNFNPEQIRDEEPVKGIFTMSFFLFSIDKTTDIPAALNTATLVEESSPQQFQANVKRLQAIQQELPRNDSRQ</sequence>
<accession>A0A518FPS1</accession>
<feature type="domain" description="DUF1559" evidence="1">
    <location>
        <begin position="28"/>
        <end position="116"/>
    </location>
</feature>
<dbReference type="Pfam" id="PF07596">
    <property type="entry name" value="SBP_bac_10"/>
    <property type="match status" value="1"/>
</dbReference>